<dbReference type="AlphaFoldDB" id="A0A172TV61"/>
<dbReference type="Proteomes" id="UP000077177">
    <property type="component" value="Chromosome"/>
</dbReference>
<keyword evidence="3" id="KW-1185">Reference proteome</keyword>
<reference evidence="3" key="1">
    <citation type="submission" date="2015-01" db="EMBL/GenBank/DDBJ databases">
        <title>Flavisolibacter sp./LCS9/ whole genome sequencing.</title>
        <authorList>
            <person name="Kim M.K."/>
            <person name="Srinivasan S."/>
            <person name="Lee J.-J."/>
        </authorList>
    </citation>
    <scope>NUCLEOTIDE SEQUENCE [LARGE SCALE GENOMIC DNA]</scope>
    <source>
        <strain evidence="3">LCS9</strain>
    </source>
</reference>
<protein>
    <recommendedName>
        <fullName evidence="4">Competence protein</fullName>
    </recommendedName>
</protein>
<dbReference type="KEGG" id="fla:SY85_09320"/>
<dbReference type="InterPro" id="IPR009937">
    <property type="entry name" value="Phage_holin_3_6"/>
</dbReference>
<dbReference type="OrthoDB" id="678581at2"/>
<sequence>MEGLKANAQDLKTHVGDYVNTYIQLTKAKVTQNASTAASGVAIGVTALVFSLFFMIFLFCGIALWLGSLLESRAGGFFIVAGFFLLILILLFALRKKVIVPMIRNMIISKVYE</sequence>
<keyword evidence="1" id="KW-0812">Transmembrane</keyword>
<dbReference type="RefSeq" id="WP_066403860.1">
    <property type="nucleotide sequence ID" value="NZ_CP011390.1"/>
</dbReference>
<dbReference type="Pfam" id="PF07332">
    <property type="entry name" value="Phage_holin_3_6"/>
    <property type="match status" value="1"/>
</dbReference>
<organism evidence="2 3">
    <name type="scientific">Flavisolibacter tropicus</name>
    <dbReference type="NCBI Taxonomy" id="1492898"/>
    <lineage>
        <taxon>Bacteria</taxon>
        <taxon>Pseudomonadati</taxon>
        <taxon>Bacteroidota</taxon>
        <taxon>Chitinophagia</taxon>
        <taxon>Chitinophagales</taxon>
        <taxon>Chitinophagaceae</taxon>
        <taxon>Flavisolibacter</taxon>
    </lineage>
</organism>
<name>A0A172TV61_9BACT</name>
<keyword evidence="1" id="KW-1133">Transmembrane helix</keyword>
<evidence type="ECO:0000256" key="1">
    <source>
        <dbReference type="SAM" id="Phobius"/>
    </source>
</evidence>
<evidence type="ECO:0000313" key="2">
    <source>
        <dbReference type="EMBL" id="ANE50673.1"/>
    </source>
</evidence>
<proteinExistence type="predicted"/>
<evidence type="ECO:0008006" key="4">
    <source>
        <dbReference type="Google" id="ProtNLM"/>
    </source>
</evidence>
<gene>
    <name evidence="2" type="ORF">SY85_09320</name>
</gene>
<dbReference type="STRING" id="1492898.SY85_09320"/>
<accession>A0A172TV61</accession>
<dbReference type="EMBL" id="CP011390">
    <property type="protein sequence ID" value="ANE50673.1"/>
    <property type="molecule type" value="Genomic_DNA"/>
</dbReference>
<evidence type="ECO:0000313" key="3">
    <source>
        <dbReference type="Proteomes" id="UP000077177"/>
    </source>
</evidence>
<feature type="transmembrane region" description="Helical" evidence="1">
    <location>
        <begin position="41"/>
        <end position="68"/>
    </location>
</feature>
<reference evidence="2 3" key="2">
    <citation type="journal article" date="2016" name="Int. J. Syst. Evol. Microbiol.">
        <title>Flavisolibacter tropicus sp. nov., isolated from tropical soil.</title>
        <authorList>
            <person name="Lee J.J."/>
            <person name="Kang M.S."/>
            <person name="Kim G.S."/>
            <person name="Lee C.S."/>
            <person name="Lim S."/>
            <person name="Lee J."/>
            <person name="Roh S.H."/>
            <person name="Kang H."/>
            <person name="Ha J.M."/>
            <person name="Bae S."/>
            <person name="Jung H.Y."/>
            <person name="Kim M.K."/>
        </authorList>
    </citation>
    <scope>NUCLEOTIDE SEQUENCE [LARGE SCALE GENOMIC DNA]</scope>
    <source>
        <strain evidence="2 3">LCS9</strain>
    </source>
</reference>
<keyword evidence="1" id="KW-0472">Membrane</keyword>
<feature type="transmembrane region" description="Helical" evidence="1">
    <location>
        <begin position="74"/>
        <end position="94"/>
    </location>
</feature>